<keyword evidence="4" id="KW-0808">Transferase</keyword>
<keyword evidence="12" id="KW-1185">Reference proteome</keyword>
<evidence type="ECO:0000256" key="7">
    <source>
        <dbReference type="ARBA" id="ARBA00023136"/>
    </source>
</evidence>
<evidence type="ECO:0000256" key="4">
    <source>
        <dbReference type="ARBA" id="ARBA00022679"/>
    </source>
</evidence>
<feature type="transmembrane region" description="Helical" evidence="9">
    <location>
        <begin position="78"/>
        <end position="99"/>
    </location>
</feature>
<evidence type="ECO:0000256" key="6">
    <source>
        <dbReference type="ARBA" id="ARBA00022989"/>
    </source>
</evidence>
<evidence type="ECO:0000256" key="2">
    <source>
        <dbReference type="ARBA" id="ARBA00010065"/>
    </source>
</evidence>
<evidence type="ECO:0000259" key="10">
    <source>
        <dbReference type="PROSITE" id="PS50263"/>
    </source>
</evidence>
<dbReference type="SUPFAM" id="SSF56317">
    <property type="entry name" value="Carbon-nitrogen hydrolase"/>
    <property type="match status" value="1"/>
</dbReference>
<dbReference type="Proteomes" id="UP000325187">
    <property type="component" value="Unassembled WGS sequence"/>
</dbReference>
<sequence>MLVNLTNDAWFGLSIGPYQHFAQSRMRAVEEGIPLIRSAGTGISAVVDSVGRVVTQIALGSRGVVDSGVPVALPRPPLYARIGDSLLAVFVGIGAALIIRRRKTRNAGDAV</sequence>
<dbReference type="PANTHER" id="PTHR38686:SF1">
    <property type="entry name" value="APOLIPOPROTEIN N-ACYLTRANSFERASE"/>
    <property type="match status" value="1"/>
</dbReference>
<organism evidence="11 12">
    <name type="scientific">Iodidimonas gelatinilytica</name>
    <dbReference type="NCBI Taxonomy" id="1236966"/>
    <lineage>
        <taxon>Bacteria</taxon>
        <taxon>Pseudomonadati</taxon>
        <taxon>Pseudomonadota</taxon>
        <taxon>Alphaproteobacteria</taxon>
        <taxon>Iodidimonadales</taxon>
        <taxon>Iodidimonadaceae</taxon>
        <taxon>Iodidimonas</taxon>
    </lineage>
</organism>
<dbReference type="Gene3D" id="3.60.110.10">
    <property type="entry name" value="Carbon-nitrogen hydrolase"/>
    <property type="match status" value="1"/>
</dbReference>
<dbReference type="GO" id="GO:0016410">
    <property type="term" value="F:N-acyltransferase activity"/>
    <property type="evidence" value="ECO:0007669"/>
    <property type="project" value="InterPro"/>
</dbReference>
<comment type="subcellular location">
    <subcellularLocation>
        <location evidence="1">Cell membrane</location>
        <topology evidence="1">Multi-pass membrane protein</topology>
    </subcellularLocation>
</comment>
<proteinExistence type="inferred from homology"/>
<dbReference type="EMBL" id="BKCM01000018">
    <property type="protein sequence ID" value="GER02132.1"/>
    <property type="molecule type" value="Genomic_DNA"/>
</dbReference>
<comment type="similarity">
    <text evidence="2">Belongs to the CN hydrolase family. Apolipoprotein N-acyltransferase subfamily.</text>
</comment>
<keyword evidence="5 9" id="KW-0812">Transmembrane</keyword>
<keyword evidence="8" id="KW-0012">Acyltransferase</keyword>
<dbReference type="InterPro" id="IPR004563">
    <property type="entry name" value="Apolipo_AcylTrfase"/>
</dbReference>
<comment type="caution">
    <text evidence="11">The sequence shown here is derived from an EMBL/GenBank/DDBJ whole genome shotgun (WGS) entry which is preliminary data.</text>
</comment>
<dbReference type="GO" id="GO:0005886">
    <property type="term" value="C:plasma membrane"/>
    <property type="evidence" value="ECO:0007669"/>
    <property type="project" value="UniProtKB-SubCell"/>
</dbReference>
<dbReference type="InterPro" id="IPR036526">
    <property type="entry name" value="C-N_Hydrolase_sf"/>
</dbReference>
<evidence type="ECO:0000256" key="9">
    <source>
        <dbReference type="SAM" id="Phobius"/>
    </source>
</evidence>
<evidence type="ECO:0000313" key="11">
    <source>
        <dbReference type="EMBL" id="GER02132.1"/>
    </source>
</evidence>
<feature type="domain" description="CN hydrolase" evidence="10">
    <location>
        <begin position="1"/>
        <end position="71"/>
    </location>
</feature>
<dbReference type="PROSITE" id="PS50263">
    <property type="entry name" value="CN_HYDROLASE"/>
    <property type="match status" value="1"/>
</dbReference>
<keyword evidence="3" id="KW-1003">Cell membrane</keyword>
<name>A0A5A7N1I5_9PROT</name>
<evidence type="ECO:0000313" key="12">
    <source>
        <dbReference type="Proteomes" id="UP000325187"/>
    </source>
</evidence>
<keyword evidence="7 9" id="KW-0472">Membrane</keyword>
<gene>
    <name evidence="11" type="ORF">JCM17845_27550</name>
</gene>
<evidence type="ECO:0000256" key="5">
    <source>
        <dbReference type="ARBA" id="ARBA00022692"/>
    </source>
</evidence>
<keyword evidence="6 9" id="KW-1133">Transmembrane helix</keyword>
<reference evidence="11 12" key="1">
    <citation type="submission" date="2019-09" db="EMBL/GenBank/DDBJ databases">
        <title>NBRP : Genome information of microbial organism related human and environment.</title>
        <authorList>
            <person name="Hattori M."/>
            <person name="Oshima K."/>
            <person name="Inaba H."/>
            <person name="Suda W."/>
            <person name="Sakamoto M."/>
            <person name="Iino T."/>
            <person name="Kitahara M."/>
            <person name="Oshida Y."/>
            <person name="Iida T."/>
            <person name="Kudo T."/>
            <person name="Itoh T."/>
            <person name="Ohkuma M."/>
        </authorList>
    </citation>
    <scope>NUCLEOTIDE SEQUENCE [LARGE SCALE GENOMIC DNA]</scope>
    <source>
        <strain evidence="11 12">Mie-1</strain>
    </source>
</reference>
<protein>
    <recommendedName>
        <fullName evidence="10">CN hydrolase domain-containing protein</fullName>
    </recommendedName>
</protein>
<dbReference type="PANTHER" id="PTHR38686">
    <property type="entry name" value="APOLIPOPROTEIN N-ACYLTRANSFERASE"/>
    <property type="match status" value="1"/>
</dbReference>
<evidence type="ECO:0000256" key="3">
    <source>
        <dbReference type="ARBA" id="ARBA00022475"/>
    </source>
</evidence>
<dbReference type="AlphaFoldDB" id="A0A5A7N1I5"/>
<dbReference type="GO" id="GO:0042158">
    <property type="term" value="P:lipoprotein biosynthetic process"/>
    <property type="evidence" value="ECO:0007669"/>
    <property type="project" value="InterPro"/>
</dbReference>
<dbReference type="InterPro" id="IPR003010">
    <property type="entry name" value="C-N_Hydrolase"/>
</dbReference>
<evidence type="ECO:0000256" key="1">
    <source>
        <dbReference type="ARBA" id="ARBA00004651"/>
    </source>
</evidence>
<accession>A0A5A7N1I5</accession>
<dbReference type="Pfam" id="PF00795">
    <property type="entry name" value="CN_hydrolase"/>
    <property type="match status" value="1"/>
</dbReference>
<evidence type="ECO:0000256" key="8">
    <source>
        <dbReference type="ARBA" id="ARBA00023315"/>
    </source>
</evidence>